<dbReference type="EMBL" id="FRDI01000004">
    <property type="protein sequence ID" value="SHN59548.1"/>
    <property type="molecule type" value="Genomic_DNA"/>
</dbReference>
<evidence type="ECO:0000313" key="2">
    <source>
        <dbReference type="Proteomes" id="UP000186469"/>
    </source>
</evidence>
<name>A0A1M7SM87_9BACT</name>
<accession>A0A1M7SM87</accession>
<dbReference type="STRING" id="1121455.SAMN02745728_01025"/>
<dbReference type="OrthoDB" id="5460212at2"/>
<dbReference type="InterPro" id="IPR016155">
    <property type="entry name" value="Mopterin_synth/thiamin_S_b"/>
</dbReference>
<gene>
    <name evidence="1" type="ORF">SAMN02745728_01025</name>
</gene>
<proteinExistence type="predicted"/>
<dbReference type="AlphaFoldDB" id="A0A1M7SM87"/>
<protein>
    <recommendedName>
        <fullName evidence="3">Sulfur carrier protein</fullName>
    </recommendedName>
</protein>
<keyword evidence="2" id="KW-1185">Reference proteome</keyword>
<dbReference type="InterPro" id="IPR012675">
    <property type="entry name" value="Beta-grasp_dom_sf"/>
</dbReference>
<evidence type="ECO:0008006" key="3">
    <source>
        <dbReference type="Google" id="ProtNLM"/>
    </source>
</evidence>
<organism evidence="1 2">
    <name type="scientific">Desulfovibrio litoralis DSM 11393</name>
    <dbReference type="NCBI Taxonomy" id="1121455"/>
    <lineage>
        <taxon>Bacteria</taxon>
        <taxon>Pseudomonadati</taxon>
        <taxon>Thermodesulfobacteriota</taxon>
        <taxon>Desulfovibrionia</taxon>
        <taxon>Desulfovibrionales</taxon>
        <taxon>Desulfovibrionaceae</taxon>
        <taxon>Desulfovibrio</taxon>
    </lineage>
</organism>
<sequence>MDQKELKYTKFEKPLITLTILPSDKTQEFPRPKTVLQLFNKLGLRAGMALAIRNNTELLTPDDRILTNDHITIRKVISEG</sequence>
<dbReference type="RefSeq" id="WP_072696721.1">
    <property type="nucleotide sequence ID" value="NZ_FRDI01000004.1"/>
</dbReference>
<dbReference type="Proteomes" id="UP000186469">
    <property type="component" value="Unassembled WGS sequence"/>
</dbReference>
<dbReference type="SUPFAM" id="SSF54285">
    <property type="entry name" value="MoaD/ThiS"/>
    <property type="match status" value="1"/>
</dbReference>
<reference evidence="1 2" key="1">
    <citation type="submission" date="2016-12" db="EMBL/GenBank/DDBJ databases">
        <authorList>
            <person name="Song W.-J."/>
            <person name="Kurnit D.M."/>
        </authorList>
    </citation>
    <scope>NUCLEOTIDE SEQUENCE [LARGE SCALE GENOMIC DNA]</scope>
    <source>
        <strain evidence="1 2">DSM 11393</strain>
    </source>
</reference>
<evidence type="ECO:0000313" key="1">
    <source>
        <dbReference type="EMBL" id="SHN59548.1"/>
    </source>
</evidence>
<dbReference type="Gene3D" id="3.10.20.30">
    <property type="match status" value="1"/>
</dbReference>